<dbReference type="AlphaFoldDB" id="A0A813HHM6"/>
<evidence type="ECO:0000313" key="2">
    <source>
        <dbReference type="EMBL" id="CAE8637081.1"/>
    </source>
</evidence>
<reference evidence="2" key="1">
    <citation type="submission" date="2021-02" db="EMBL/GenBank/DDBJ databases">
        <authorList>
            <person name="Dougan E. K."/>
            <person name="Rhodes N."/>
            <person name="Thang M."/>
            <person name="Chan C."/>
        </authorList>
    </citation>
    <scope>NUCLEOTIDE SEQUENCE</scope>
</reference>
<comment type="caution">
    <text evidence="2">The sequence shown here is derived from an EMBL/GenBank/DDBJ whole genome shotgun (WGS) entry which is preliminary data.</text>
</comment>
<proteinExistence type="predicted"/>
<sequence length="216" mass="22463">MSARAASHNDVQPRDDASEATLRPSFIASYRMRQLLLLVGGASGAWFLRGAGGGRSVRVLGQALEALGLAEIVARGVAWPLFTMGIQGSVQNTSSSTSGGFLVQALVGLGNVILQLIIRAFVLLGVSLVLGLLISCMLDHLHWGPAASWKGVITGTLCSLGCAILLDALLVALFSTGAKISSRGNDPSLWKFQHNASLMGVLLPLLVPGSSTRSSS</sequence>
<keyword evidence="1" id="KW-0812">Transmembrane</keyword>
<gene>
    <name evidence="2" type="ORF">PGLA1383_LOCUS52481</name>
</gene>
<name>A0A813HHM6_POLGL</name>
<dbReference type="Proteomes" id="UP000654075">
    <property type="component" value="Unassembled WGS sequence"/>
</dbReference>
<dbReference type="EMBL" id="CAJNNV010031614">
    <property type="protein sequence ID" value="CAE8637081.1"/>
    <property type="molecule type" value="Genomic_DNA"/>
</dbReference>
<feature type="transmembrane region" description="Helical" evidence="1">
    <location>
        <begin position="121"/>
        <end position="141"/>
    </location>
</feature>
<evidence type="ECO:0000256" key="1">
    <source>
        <dbReference type="SAM" id="Phobius"/>
    </source>
</evidence>
<keyword evidence="1" id="KW-1133">Transmembrane helix</keyword>
<accession>A0A813HHM6</accession>
<feature type="transmembrane region" description="Helical" evidence="1">
    <location>
        <begin position="153"/>
        <end position="174"/>
    </location>
</feature>
<keyword evidence="3" id="KW-1185">Reference proteome</keyword>
<evidence type="ECO:0000313" key="3">
    <source>
        <dbReference type="Proteomes" id="UP000654075"/>
    </source>
</evidence>
<protein>
    <submittedName>
        <fullName evidence="2">Uncharacterized protein</fullName>
    </submittedName>
</protein>
<keyword evidence="1" id="KW-0472">Membrane</keyword>
<organism evidence="2 3">
    <name type="scientific">Polarella glacialis</name>
    <name type="common">Dinoflagellate</name>
    <dbReference type="NCBI Taxonomy" id="89957"/>
    <lineage>
        <taxon>Eukaryota</taxon>
        <taxon>Sar</taxon>
        <taxon>Alveolata</taxon>
        <taxon>Dinophyceae</taxon>
        <taxon>Suessiales</taxon>
        <taxon>Suessiaceae</taxon>
        <taxon>Polarella</taxon>
    </lineage>
</organism>